<organism evidence="1 2">
    <name type="scientific">Salinigranum rubrum</name>
    <dbReference type="NCBI Taxonomy" id="755307"/>
    <lineage>
        <taxon>Archaea</taxon>
        <taxon>Methanobacteriati</taxon>
        <taxon>Methanobacteriota</taxon>
        <taxon>Stenosarchaea group</taxon>
        <taxon>Halobacteria</taxon>
        <taxon>Halobacteriales</taxon>
        <taxon>Haloferacaceae</taxon>
        <taxon>Salinigranum</taxon>
    </lineage>
</organism>
<dbReference type="OrthoDB" id="328061at2157"/>
<dbReference type="RefSeq" id="WP_103424754.1">
    <property type="nucleotide sequence ID" value="NZ_CP026309.1"/>
</dbReference>
<dbReference type="AlphaFoldDB" id="A0A2I8VGL0"/>
<evidence type="ECO:0000313" key="1">
    <source>
        <dbReference type="EMBL" id="AUV81066.1"/>
    </source>
</evidence>
<protein>
    <submittedName>
        <fullName evidence="1">Uncharacterized protein</fullName>
    </submittedName>
</protein>
<keyword evidence="2" id="KW-1185">Reference proteome</keyword>
<dbReference type="GeneID" id="35591388"/>
<accession>A0A2I8VGL0</accession>
<evidence type="ECO:0000313" key="2">
    <source>
        <dbReference type="Proteomes" id="UP000236584"/>
    </source>
</evidence>
<name>A0A2I8VGL0_9EURY</name>
<dbReference type="Pfam" id="PF24019">
    <property type="entry name" value="DUF7332"/>
    <property type="match status" value="1"/>
</dbReference>
<dbReference type="Proteomes" id="UP000236584">
    <property type="component" value="Chromosome"/>
</dbReference>
<dbReference type="KEGG" id="srub:C2R22_04820"/>
<reference evidence="1 2" key="1">
    <citation type="submission" date="2018-01" db="EMBL/GenBank/DDBJ databases">
        <title>Complete genome sequence of Salinigranum rubrum GX10T, an extremely halophilic archaeon isolated from a marine solar saltern.</title>
        <authorList>
            <person name="Han S."/>
        </authorList>
    </citation>
    <scope>NUCLEOTIDE SEQUENCE [LARGE SCALE GENOMIC DNA]</scope>
    <source>
        <strain evidence="1 2">GX10</strain>
    </source>
</reference>
<gene>
    <name evidence="1" type="ORF">C2R22_04820</name>
</gene>
<sequence>MVLRGSFSESVRVALVVALLVAYSTAGSAAAATAGADAAHADRCFPSDGTEFVVGTEGPQIRFVVHLSLLSAVLQGDEPVKTGTDTNLPPAALGALGFEAVATTETAEVVSLQTGVLFEGSEDATAFLSDPFGPFAFAFDYRLTIPAFEGTVADADYRESDVPVDGPVEEAACSR</sequence>
<dbReference type="InterPro" id="IPR055756">
    <property type="entry name" value="DUF7332"/>
</dbReference>
<dbReference type="EMBL" id="CP026309">
    <property type="protein sequence ID" value="AUV81066.1"/>
    <property type="molecule type" value="Genomic_DNA"/>
</dbReference>
<proteinExistence type="predicted"/>